<organism evidence="1 2">
    <name type="scientific">Orientia chuto str. Dubai</name>
    <dbReference type="NCBI Taxonomy" id="1359168"/>
    <lineage>
        <taxon>Bacteria</taxon>
        <taxon>Pseudomonadati</taxon>
        <taxon>Pseudomonadota</taxon>
        <taxon>Alphaproteobacteria</taxon>
        <taxon>Rickettsiales</taxon>
        <taxon>Rickettsiaceae</taxon>
        <taxon>Rickettsieae</taxon>
        <taxon>Orientia</taxon>
    </lineage>
</organism>
<sequence length="70" mass="8596">MGISRTKSCTRKEKHRMQARERRLTYDEMPKFLQVVKQEKSEIVKCFILLALYTEARKRNVLTMKWRRFC</sequence>
<dbReference type="GO" id="GO:0003677">
    <property type="term" value="F:DNA binding"/>
    <property type="evidence" value="ECO:0007669"/>
    <property type="project" value="InterPro"/>
</dbReference>
<gene>
    <name evidence="1" type="ORF">OCHUTO_0095</name>
</gene>
<evidence type="ECO:0000313" key="1">
    <source>
        <dbReference type="EMBL" id="KJV57290.1"/>
    </source>
</evidence>
<proteinExistence type="predicted"/>
<dbReference type="Proteomes" id="UP000033616">
    <property type="component" value="Unassembled WGS sequence"/>
</dbReference>
<protein>
    <submittedName>
        <fullName evidence="1">Putative integrase</fullName>
    </submittedName>
</protein>
<reference evidence="1 2" key="1">
    <citation type="submission" date="2015-02" db="EMBL/GenBank/DDBJ databases">
        <title>Genome Sequencing of Rickettsiales.</title>
        <authorList>
            <person name="Daugherty S.C."/>
            <person name="Su Q."/>
            <person name="Abolude K."/>
            <person name="Beier-Sexton M."/>
            <person name="Carlyon J.A."/>
            <person name="Carter R."/>
            <person name="Day N.P."/>
            <person name="Dumler S.J."/>
            <person name="Dyachenko V."/>
            <person name="Godinez A."/>
            <person name="Kurtti T.J."/>
            <person name="Lichay M."/>
            <person name="Mullins K.E."/>
            <person name="Ott S."/>
            <person name="Pappas-Brown V."/>
            <person name="Paris D.H."/>
            <person name="Patel P."/>
            <person name="Richards A.L."/>
            <person name="Sadzewicz L."/>
            <person name="Sears K."/>
            <person name="Seidman D."/>
            <person name="Sengamalay N."/>
            <person name="Stenos J."/>
            <person name="Tallon L.J."/>
            <person name="Vincent G."/>
            <person name="Fraser C.M."/>
            <person name="Munderloh U."/>
            <person name="Dunning-Hotopp J.C."/>
        </authorList>
    </citation>
    <scope>NUCLEOTIDE SEQUENCE [LARGE SCALE GENOMIC DNA]</scope>
    <source>
        <strain evidence="1 2">Fuller</strain>
    </source>
</reference>
<dbReference type="RefSeq" id="WP_052694598.1">
    <property type="nucleotide sequence ID" value="NZ_LANP01000002.1"/>
</dbReference>
<accession>A0A0F3MNH5</accession>
<dbReference type="PATRIC" id="fig|1359168.3.peg.464"/>
<name>A0A0F3MNH5_9RICK</name>
<comment type="caution">
    <text evidence="1">The sequence shown here is derived from an EMBL/GenBank/DDBJ whole genome shotgun (WGS) entry which is preliminary data.</text>
</comment>
<evidence type="ECO:0000313" key="2">
    <source>
        <dbReference type="Proteomes" id="UP000033616"/>
    </source>
</evidence>
<dbReference type="InterPro" id="IPR011010">
    <property type="entry name" value="DNA_brk_join_enz"/>
</dbReference>
<keyword evidence="2" id="KW-1185">Reference proteome</keyword>
<dbReference type="SUPFAM" id="SSF56349">
    <property type="entry name" value="DNA breaking-rejoining enzymes"/>
    <property type="match status" value="1"/>
</dbReference>
<dbReference type="EMBL" id="LANP01000002">
    <property type="protein sequence ID" value="KJV57290.1"/>
    <property type="molecule type" value="Genomic_DNA"/>
</dbReference>
<dbReference type="AlphaFoldDB" id="A0A0F3MNH5"/>